<evidence type="ECO:0000313" key="2">
    <source>
        <dbReference type="Proteomes" id="UP000054742"/>
    </source>
</evidence>
<comment type="caution">
    <text evidence="1">The sequence shown here is derived from an EMBL/GenBank/DDBJ whole genome shotgun (WGS) entry which is preliminary data.</text>
</comment>
<name>A0A0W0SNS1_9GAMM</name>
<sequence>MTRASTDENCWLFSLSQDEPNTVASALSDLTKEGCLTQKTKTFLTQYLVYVDKLSKKVDPTNEESNEVACLRHTIPSLSKAFIFLEKEDILTDEAWQLLKDNPFYASQISQGLCVLKKKWAQ</sequence>
<protein>
    <submittedName>
        <fullName evidence="1">Uncharacterized protein</fullName>
    </submittedName>
</protein>
<accession>A0A0W0SNS1</accession>
<proteinExistence type="predicted"/>
<keyword evidence="2" id="KW-1185">Reference proteome</keyword>
<dbReference type="EMBL" id="LNXV01000008">
    <property type="protein sequence ID" value="KTC84948.1"/>
    <property type="molecule type" value="Genomic_DNA"/>
</dbReference>
<gene>
    <name evidence="1" type="ORF">Lbru_1163</name>
</gene>
<dbReference type="PATRIC" id="fig|29422.6.peg.1224"/>
<reference evidence="1 2" key="1">
    <citation type="submission" date="2015-11" db="EMBL/GenBank/DDBJ databases">
        <title>Genomic analysis of 38 Legionella species identifies large and diverse effector repertoires.</title>
        <authorList>
            <person name="Burstein D."/>
            <person name="Amaro F."/>
            <person name="Zusman T."/>
            <person name="Lifshitz Z."/>
            <person name="Cohen O."/>
            <person name="Gilbert J.A."/>
            <person name="Pupko T."/>
            <person name="Shuman H.A."/>
            <person name="Segal G."/>
        </authorList>
    </citation>
    <scope>NUCLEOTIDE SEQUENCE [LARGE SCALE GENOMIC DNA]</scope>
    <source>
        <strain evidence="1 2">ATCC 43878</strain>
    </source>
</reference>
<dbReference type="Proteomes" id="UP000054742">
    <property type="component" value="Unassembled WGS sequence"/>
</dbReference>
<organism evidence="1 2">
    <name type="scientific">Legionella brunensis</name>
    <dbReference type="NCBI Taxonomy" id="29422"/>
    <lineage>
        <taxon>Bacteria</taxon>
        <taxon>Pseudomonadati</taxon>
        <taxon>Pseudomonadota</taxon>
        <taxon>Gammaproteobacteria</taxon>
        <taxon>Legionellales</taxon>
        <taxon>Legionellaceae</taxon>
        <taxon>Legionella</taxon>
    </lineage>
</organism>
<dbReference type="RefSeq" id="WP_058441238.1">
    <property type="nucleotide sequence ID" value="NZ_CAAAHU010000006.1"/>
</dbReference>
<dbReference type="STRING" id="29422.Lbru_1163"/>
<evidence type="ECO:0000313" key="1">
    <source>
        <dbReference type="EMBL" id="KTC84948.1"/>
    </source>
</evidence>
<dbReference type="AlphaFoldDB" id="A0A0W0SNS1"/>